<comment type="caution">
    <text evidence="1">The sequence shown here is derived from an EMBL/GenBank/DDBJ whole genome shotgun (WGS) entry which is preliminary data.</text>
</comment>
<accession>A0ABD1UTP9</accession>
<proteinExistence type="predicted"/>
<organism evidence="1 2">
    <name type="scientific">Forsythia ovata</name>
    <dbReference type="NCBI Taxonomy" id="205694"/>
    <lineage>
        <taxon>Eukaryota</taxon>
        <taxon>Viridiplantae</taxon>
        <taxon>Streptophyta</taxon>
        <taxon>Embryophyta</taxon>
        <taxon>Tracheophyta</taxon>
        <taxon>Spermatophyta</taxon>
        <taxon>Magnoliopsida</taxon>
        <taxon>eudicotyledons</taxon>
        <taxon>Gunneridae</taxon>
        <taxon>Pentapetalae</taxon>
        <taxon>asterids</taxon>
        <taxon>lamiids</taxon>
        <taxon>Lamiales</taxon>
        <taxon>Oleaceae</taxon>
        <taxon>Forsythieae</taxon>
        <taxon>Forsythia</taxon>
    </lineage>
</organism>
<dbReference type="Proteomes" id="UP001604277">
    <property type="component" value="Unassembled WGS sequence"/>
</dbReference>
<evidence type="ECO:0000313" key="1">
    <source>
        <dbReference type="EMBL" id="KAL2528321.1"/>
    </source>
</evidence>
<gene>
    <name evidence="1" type="ORF">Fot_20922</name>
</gene>
<name>A0ABD1UTP9_9LAMI</name>
<sequence>MNRPKVKHSRRTSSLIEYSTNHPILANSQGIKSENGRVDRERVNYEDVAISPITGGTPVRIHTIMIEHRDKMIYKTIVNNQKLLKLAWQQNLRFISLLMSHRMMIILGHYWRKYVSSGSS</sequence>
<dbReference type="AlphaFoldDB" id="A0ABD1UTP9"/>
<dbReference type="EMBL" id="JBFOLJ010000006">
    <property type="protein sequence ID" value="KAL2528321.1"/>
    <property type="molecule type" value="Genomic_DNA"/>
</dbReference>
<keyword evidence="2" id="KW-1185">Reference proteome</keyword>
<protein>
    <submittedName>
        <fullName evidence="1">Uncharacterized protein</fullName>
    </submittedName>
</protein>
<evidence type="ECO:0000313" key="2">
    <source>
        <dbReference type="Proteomes" id="UP001604277"/>
    </source>
</evidence>
<reference evidence="2" key="1">
    <citation type="submission" date="2024-07" db="EMBL/GenBank/DDBJ databases">
        <title>Two chromosome-level genome assemblies of Korean endemic species Abeliophyllum distichum and Forsythia ovata (Oleaceae).</title>
        <authorList>
            <person name="Jang H."/>
        </authorList>
    </citation>
    <scope>NUCLEOTIDE SEQUENCE [LARGE SCALE GENOMIC DNA]</scope>
</reference>